<sequence length="65" mass="6544">MVGPASQEDKREAMNRLKVAIVLLVGVSAGLVAFSSGGSLLHVAVAVGAGLVLGVALLAYLIRIT</sequence>
<feature type="transmembrane region" description="Helical" evidence="1">
    <location>
        <begin position="17"/>
        <end position="34"/>
    </location>
</feature>
<dbReference type="Proteomes" id="UP000830729">
    <property type="component" value="Chromosome"/>
</dbReference>
<protein>
    <submittedName>
        <fullName evidence="2">Uncharacterized protein</fullName>
    </submittedName>
</protein>
<keyword evidence="3" id="KW-1185">Reference proteome</keyword>
<dbReference type="RefSeq" id="WP_248650778.1">
    <property type="nucleotide sequence ID" value="NZ_CP096659.1"/>
</dbReference>
<keyword evidence="1" id="KW-1133">Transmembrane helix</keyword>
<evidence type="ECO:0000313" key="3">
    <source>
        <dbReference type="Proteomes" id="UP000830729"/>
    </source>
</evidence>
<dbReference type="KEGG" id="halx:M0R89_01370"/>
<name>A0A8U0HUG9_9EURY</name>
<reference evidence="2 3" key="1">
    <citation type="submission" date="2022-04" db="EMBL/GenBank/DDBJ databases">
        <title>Diverse halophilic archaea isolated from saline environments.</title>
        <authorList>
            <person name="Cui H.-L."/>
        </authorList>
    </citation>
    <scope>NUCLEOTIDE SEQUENCE [LARGE SCALE GENOMIC DNA]</scope>
    <source>
        <strain evidence="2 3">XZYJT49</strain>
    </source>
</reference>
<dbReference type="EMBL" id="CP096659">
    <property type="protein sequence ID" value="UPV74735.1"/>
    <property type="molecule type" value="Genomic_DNA"/>
</dbReference>
<dbReference type="GeneID" id="72183807"/>
<feature type="transmembrane region" description="Helical" evidence="1">
    <location>
        <begin position="40"/>
        <end position="62"/>
    </location>
</feature>
<proteinExistence type="predicted"/>
<gene>
    <name evidence="2" type="ORF">M0R89_01370</name>
</gene>
<dbReference type="AlphaFoldDB" id="A0A8U0HUG9"/>
<accession>A0A8U0HUG9</accession>
<evidence type="ECO:0000313" key="2">
    <source>
        <dbReference type="EMBL" id="UPV74735.1"/>
    </source>
</evidence>
<keyword evidence="1" id="KW-0812">Transmembrane</keyword>
<keyword evidence="1" id="KW-0472">Membrane</keyword>
<evidence type="ECO:0000256" key="1">
    <source>
        <dbReference type="SAM" id="Phobius"/>
    </source>
</evidence>
<organism evidence="2 3">
    <name type="scientific">Halorussus limi</name>
    <dbReference type="NCBI Taxonomy" id="2938695"/>
    <lineage>
        <taxon>Archaea</taxon>
        <taxon>Methanobacteriati</taxon>
        <taxon>Methanobacteriota</taxon>
        <taxon>Stenosarchaea group</taxon>
        <taxon>Halobacteria</taxon>
        <taxon>Halobacteriales</taxon>
        <taxon>Haladaptataceae</taxon>
        <taxon>Halorussus</taxon>
    </lineage>
</organism>